<reference evidence="2 3" key="1">
    <citation type="submission" date="2020-08" db="EMBL/GenBank/DDBJ databases">
        <title>Genomic Encyclopedia of Type Strains, Phase IV (KMG-IV): sequencing the most valuable type-strain genomes for metagenomic binning, comparative biology and taxonomic classification.</title>
        <authorList>
            <person name="Goeker M."/>
        </authorList>
    </citation>
    <scope>NUCLEOTIDE SEQUENCE [LARGE SCALE GENOMIC DNA]</scope>
    <source>
        <strain evidence="2 3">DSM 11590</strain>
    </source>
</reference>
<feature type="transmembrane region" description="Helical" evidence="1">
    <location>
        <begin position="21"/>
        <end position="39"/>
    </location>
</feature>
<name>A0A7X0DQ00_NOVIT</name>
<protein>
    <submittedName>
        <fullName evidence="2">Uncharacterized protein</fullName>
    </submittedName>
</protein>
<keyword evidence="1" id="KW-0472">Membrane</keyword>
<accession>A0A7X0DQ00</accession>
<organism evidence="2 3">
    <name type="scientific">Novispirillum itersonii</name>
    <name type="common">Aquaspirillum itersonii</name>
    <dbReference type="NCBI Taxonomy" id="189"/>
    <lineage>
        <taxon>Bacteria</taxon>
        <taxon>Pseudomonadati</taxon>
        <taxon>Pseudomonadota</taxon>
        <taxon>Alphaproteobacteria</taxon>
        <taxon>Rhodospirillales</taxon>
        <taxon>Novispirillaceae</taxon>
        <taxon>Novispirillum</taxon>
    </lineage>
</organism>
<comment type="caution">
    <text evidence="2">The sequence shown here is derived from an EMBL/GenBank/DDBJ whole genome shotgun (WGS) entry which is preliminary data.</text>
</comment>
<dbReference type="EMBL" id="JACIIX010000014">
    <property type="protein sequence ID" value="MBB6211802.1"/>
    <property type="molecule type" value="Genomic_DNA"/>
</dbReference>
<evidence type="ECO:0000313" key="3">
    <source>
        <dbReference type="Proteomes" id="UP000544872"/>
    </source>
</evidence>
<dbReference type="RefSeq" id="WP_184264901.1">
    <property type="nucleotide sequence ID" value="NZ_JACIIX010000014.1"/>
</dbReference>
<evidence type="ECO:0000256" key="1">
    <source>
        <dbReference type="SAM" id="Phobius"/>
    </source>
</evidence>
<keyword evidence="3" id="KW-1185">Reference proteome</keyword>
<dbReference type="Proteomes" id="UP000544872">
    <property type="component" value="Unassembled WGS sequence"/>
</dbReference>
<keyword evidence="1" id="KW-0812">Transmembrane</keyword>
<evidence type="ECO:0000313" key="2">
    <source>
        <dbReference type="EMBL" id="MBB6211802.1"/>
    </source>
</evidence>
<keyword evidence="1" id="KW-1133">Transmembrane helix</keyword>
<dbReference type="AlphaFoldDB" id="A0A7X0DQ00"/>
<gene>
    <name evidence="2" type="ORF">FHS48_003246</name>
</gene>
<sequence length="289" mass="31971">MADTPVKTGLLTRGLRWVKRTCTIIGMIVMLGVAGTVIAPSPSKAAMAVIDQSVLAQAIEEVKAAKQQLVAAFEQIKWLTDIFDTLNDTVKLIQNELDAIGRLGRIELPWVNLMKSSQNLRRDIACLIPDPKKWGVTFKDLNFRSICEGKNAYERILYVPRDKDDETIPWTERARLRKEAQERRRALFIQLSTEAMAAAHLTRENDLKEIPQGIDDLEDAGKRAEDMNGRLNVLVHALAMVNKQLANIQKMQAMQLQISTAHFVATGVPVSANAAPTPQNPAQSGGNGP</sequence>
<proteinExistence type="predicted"/>